<dbReference type="PANTHER" id="PTHR23138:SF87">
    <property type="entry name" value="E3 SUMO-PROTEIN LIGASE RANBP2"/>
    <property type="match status" value="1"/>
</dbReference>
<sequence>MSETPAETPIDWPKPSPALCKGKEPNNNENGNCIQYHDPPQPHAHAEESQMADKTSPTTAEAHEVKTVREQVEGMGVETGQQTAVSSSDQKNLKHSTPRGQHNELDNSPPSSTKAKELPASWDAYADLQSPFACFAPRTTTWSYAQPSDQGPGSPKEGSNLHARASAPPPKQVSTAPAFSLTGQQQASANQLCPNKFPSGSDFFLKGKRNTSVADPSPVLDEDSASQSKKPKLPPPLSPTSLRSAALEKFNSHPDLQPPSAQPSTVSNFLNVHPPSSKASSACADNGETDEPPSSTRSPANPSPQPQQPSSQSLGFSAFATSAGFGDSSKKPTVDWSDGRGSSPSVFDQQPPSSSKPADPSQPDSQQPPVSEWGGGQTAERKTHLALSAELGQEDKHEGFLATEVITGEENEELVKSVRCKMFTLGEDQSWRERGTGGLRLLRTKEEPYRYRLIMRADAVLRVLLNVPIFNGFSYRPTQDKFLTFASTVALNPSTGSGPGSTAPAELEGESGKTQFQQYLCRFGKPEARQEIIDSIEQCLKELARSNPDQSTQDDKENRENASVDASDLV</sequence>
<dbReference type="EMBL" id="CP110429">
    <property type="protein sequence ID" value="WAQ88103.1"/>
    <property type="molecule type" value="Genomic_DNA"/>
</dbReference>
<feature type="compositionally biased region" description="Polar residues" evidence="1">
    <location>
        <begin position="79"/>
        <end position="90"/>
    </location>
</feature>
<proteinExistence type="predicted"/>
<feature type="region of interest" description="Disordered" evidence="1">
    <location>
        <begin position="1"/>
        <end position="122"/>
    </location>
</feature>
<organism evidence="3 4">
    <name type="scientific">Puccinia triticina</name>
    <dbReference type="NCBI Taxonomy" id="208348"/>
    <lineage>
        <taxon>Eukaryota</taxon>
        <taxon>Fungi</taxon>
        <taxon>Dikarya</taxon>
        <taxon>Basidiomycota</taxon>
        <taxon>Pucciniomycotina</taxon>
        <taxon>Pucciniomycetes</taxon>
        <taxon>Pucciniales</taxon>
        <taxon>Pucciniaceae</taxon>
        <taxon>Puccinia</taxon>
    </lineage>
</organism>
<feature type="region of interest" description="Disordered" evidence="1">
    <location>
        <begin position="142"/>
        <end position="380"/>
    </location>
</feature>
<feature type="compositionally biased region" description="Basic and acidic residues" evidence="1">
    <location>
        <begin position="553"/>
        <end position="562"/>
    </location>
</feature>
<dbReference type="InterPro" id="IPR000156">
    <property type="entry name" value="Ran_bind_dom"/>
</dbReference>
<accession>A0ABY7CS58</accession>
<feature type="compositionally biased region" description="Basic and acidic residues" evidence="1">
    <location>
        <begin position="61"/>
        <end position="72"/>
    </location>
</feature>
<dbReference type="SMART" id="SM00160">
    <property type="entry name" value="RanBD"/>
    <property type="match status" value="1"/>
</dbReference>
<dbReference type="InterPro" id="IPR011993">
    <property type="entry name" value="PH-like_dom_sf"/>
</dbReference>
<feature type="region of interest" description="Disordered" evidence="1">
    <location>
        <begin position="544"/>
        <end position="570"/>
    </location>
</feature>
<dbReference type="Gene3D" id="2.30.29.30">
    <property type="entry name" value="Pleckstrin-homology domain (PH domain)/Phosphotyrosine-binding domain (PTB)"/>
    <property type="match status" value="1"/>
</dbReference>
<feature type="domain" description="RanBD1" evidence="2">
    <location>
        <begin position="384"/>
        <end position="545"/>
    </location>
</feature>
<feature type="compositionally biased region" description="Low complexity" evidence="1">
    <location>
        <begin position="348"/>
        <end position="369"/>
    </location>
</feature>
<name>A0ABY7CS58_9BASI</name>
<dbReference type="InterPro" id="IPR045255">
    <property type="entry name" value="RanBP1-like"/>
</dbReference>
<evidence type="ECO:0000313" key="4">
    <source>
        <dbReference type="Proteomes" id="UP001164743"/>
    </source>
</evidence>
<dbReference type="GeneID" id="77813310"/>
<dbReference type="Proteomes" id="UP001164743">
    <property type="component" value="Chromosome 9A"/>
</dbReference>
<gene>
    <name evidence="3" type="ORF">PtA15_9A228</name>
</gene>
<dbReference type="PANTHER" id="PTHR23138">
    <property type="entry name" value="RAN BINDING PROTEIN"/>
    <property type="match status" value="1"/>
</dbReference>
<reference evidence="3" key="1">
    <citation type="submission" date="2022-10" db="EMBL/GenBank/DDBJ databases">
        <title>Puccinia triticina Genome sequencing and assembly.</title>
        <authorList>
            <person name="Li C."/>
        </authorList>
    </citation>
    <scope>NUCLEOTIDE SEQUENCE</scope>
    <source>
        <strain evidence="3">Pt15</strain>
    </source>
</reference>
<feature type="compositionally biased region" description="Polar residues" evidence="1">
    <location>
        <begin position="172"/>
        <end position="193"/>
    </location>
</feature>
<dbReference type="RefSeq" id="XP_053023658.1">
    <property type="nucleotide sequence ID" value="XM_053172415.1"/>
</dbReference>
<dbReference type="PROSITE" id="PS50196">
    <property type="entry name" value="RANBD1"/>
    <property type="match status" value="1"/>
</dbReference>
<evidence type="ECO:0000313" key="3">
    <source>
        <dbReference type="EMBL" id="WAQ88103.1"/>
    </source>
</evidence>
<dbReference type="SUPFAM" id="SSF50729">
    <property type="entry name" value="PH domain-like"/>
    <property type="match status" value="1"/>
</dbReference>
<evidence type="ECO:0000259" key="2">
    <source>
        <dbReference type="PROSITE" id="PS50196"/>
    </source>
</evidence>
<dbReference type="Pfam" id="PF00638">
    <property type="entry name" value="Ran_BP1"/>
    <property type="match status" value="1"/>
</dbReference>
<protein>
    <recommendedName>
        <fullName evidence="2">RanBD1 domain-containing protein</fullName>
    </recommendedName>
</protein>
<keyword evidence="4" id="KW-1185">Reference proteome</keyword>
<feature type="compositionally biased region" description="Polar residues" evidence="1">
    <location>
        <begin position="142"/>
        <end position="151"/>
    </location>
</feature>
<evidence type="ECO:0000256" key="1">
    <source>
        <dbReference type="SAM" id="MobiDB-lite"/>
    </source>
</evidence>